<comment type="similarity">
    <text evidence="1">Belongs to the peptidase M4 family.</text>
</comment>
<evidence type="ECO:0000256" key="2">
    <source>
        <dbReference type="ARBA" id="ARBA00022670"/>
    </source>
</evidence>
<dbReference type="Pfam" id="PF07504">
    <property type="entry name" value="FTP"/>
    <property type="match status" value="1"/>
</dbReference>
<feature type="signal peptide" evidence="8">
    <location>
        <begin position="1"/>
        <end position="24"/>
    </location>
</feature>
<dbReference type="RefSeq" id="WP_386132780.1">
    <property type="nucleotide sequence ID" value="NZ_JBHTJL010000020.1"/>
</dbReference>
<proteinExistence type="inferred from homology"/>
<evidence type="ECO:0000256" key="1">
    <source>
        <dbReference type="ARBA" id="ARBA00009388"/>
    </source>
</evidence>
<evidence type="ECO:0000256" key="6">
    <source>
        <dbReference type="ARBA" id="ARBA00022833"/>
    </source>
</evidence>
<dbReference type="NCBIfam" id="TIGR04183">
    <property type="entry name" value="Por_Secre_tail"/>
    <property type="match status" value="1"/>
</dbReference>
<name>A0ABW3NAJ0_9FLAO</name>
<comment type="caution">
    <text evidence="13">The sequence shown here is derived from an EMBL/GenBank/DDBJ whole genome shotgun (WGS) entry which is preliminary data.</text>
</comment>
<dbReference type="InterPro" id="IPR023612">
    <property type="entry name" value="Peptidase_M4"/>
</dbReference>
<feature type="domain" description="FTP" evidence="11">
    <location>
        <begin position="87"/>
        <end position="136"/>
    </location>
</feature>
<evidence type="ECO:0000256" key="5">
    <source>
        <dbReference type="ARBA" id="ARBA00022801"/>
    </source>
</evidence>
<evidence type="ECO:0000259" key="12">
    <source>
        <dbReference type="Pfam" id="PF18962"/>
    </source>
</evidence>
<dbReference type="Pfam" id="PF18962">
    <property type="entry name" value="Por_Secre_tail"/>
    <property type="match status" value="1"/>
</dbReference>
<sequence length="851" mass="93722">MKKTYFLTVIAICFAIIFCQSQTATEQIQKFSNRTNAKITYNSNTETVSFIKFPSNSAYKISGEKPTSKALNFVEDSQLFGNLKSSDFSVEKSSTDKYGQTHITLLQKHNGIPVFDGRLKFHFNSSQDITSINGKYLPQIKVNAIPTLNKEAANLNAITAIKNQNLNGSGAPLFVQKNELVIFTKGIEKGQTTSQHLAYHIEVRNNVDVREYLFIDATNGEVIEQFTGIAHALDRIIYEENTSTIAWQEGDAFPGSLTIWQQNEVEASEHTYNFFNNAFGYISYDGADAQMITINNNPNIQCPNANWNGFSANYCDGTASDDVIAHEWGHAYTEYTSNLIYAWQSGAINEAYSDIWGETIDLLNNYEDADDDQSLRNGCGSSDRWRMGEDASAFSGAIRDMWNPTCNGDPGKVTDAQYHCESTDSGGVHINSGVPNHAYVLLVDGGNYNGFTINSIGFTKAAHIFWRAQSQYLTQTSNFVDLADALETSAQDLIGINLEGLSTTNAAAGLSGEIITNADVQAVMDAILAVEMRTNPSTCNFQPILSASAPPCEASSTNPIFREDWESGTDGWSFRQVPTNPATWETRDWTLVSNLPENRNGNGIFGIDPINGNCQTDLENGIIRLESPLITIPNYASGITELFFNHYVATEPTWDGGNVKYQLDGGAWEVIPTSAFTTNPYNGSLNTTAQGNDNPMQSEDAFTGTDEGQNKGSWGTSIVDLSQIGVTANSTLKLRFELGTDGCNGRDGWYLDEIAVYNCNFALSVKDFDNLASAISIYPNPSKGIFNLKKSSQVDLEKASIFDINGRLIKTINLKTMNTETQFNINNATPGLYFVEIYSEKGKHTFKVLKN</sequence>
<dbReference type="InterPro" id="IPR013856">
    <property type="entry name" value="Peptidase_M4_domain"/>
</dbReference>
<evidence type="ECO:0000259" key="9">
    <source>
        <dbReference type="Pfam" id="PF01447"/>
    </source>
</evidence>
<dbReference type="InterPro" id="IPR050728">
    <property type="entry name" value="Zinc_Metalloprotease_M4"/>
</dbReference>
<keyword evidence="4 8" id="KW-0732">Signal</keyword>
<feature type="domain" description="Peptidase M4" evidence="9">
    <location>
        <begin position="245"/>
        <end position="334"/>
    </location>
</feature>
<keyword evidence="14" id="KW-1185">Reference proteome</keyword>
<protein>
    <submittedName>
        <fullName evidence="13">M4 family metallopeptidase</fullName>
    </submittedName>
</protein>
<dbReference type="PANTHER" id="PTHR33794:SF1">
    <property type="entry name" value="BACILLOLYSIN"/>
    <property type="match status" value="1"/>
</dbReference>
<feature type="domain" description="Peptidase M4 C-terminal" evidence="10">
    <location>
        <begin position="337"/>
        <end position="502"/>
    </location>
</feature>
<evidence type="ECO:0000256" key="3">
    <source>
        <dbReference type="ARBA" id="ARBA00022723"/>
    </source>
</evidence>
<evidence type="ECO:0000259" key="11">
    <source>
        <dbReference type="Pfam" id="PF07504"/>
    </source>
</evidence>
<organism evidence="13 14">
    <name type="scientific">Winogradskyella litorisediminis</name>
    <dbReference type="NCBI Taxonomy" id="1156618"/>
    <lineage>
        <taxon>Bacteria</taxon>
        <taxon>Pseudomonadati</taxon>
        <taxon>Bacteroidota</taxon>
        <taxon>Flavobacteriia</taxon>
        <taxon>Flavobacteriales</taxon>
        <taxon>Flavobacteriaceae</taxon>
        <taxon>Winogradskyella</taxon>
    </lineage>
</organism>
<dbReference type="Pfam" id="PF02868">
    <property type="entry name" value="Peptidase_M4_C"/>
    <property type="match status" value="1"/>
</dbReference>
<feature type="domain" description="Secretion system C-terminal sorting" evidence="12">
    <location>
        <begin position="777"/>
        <end position="847"/>
    </location>
</feature>
<dbReference type="Pfam" id="PF01447">
    <property type="entry name" value="Peptidase_M4"/>
    <property type="match status" value="1"/>
</dbReference>
<dbReference type="Gene3D" id="3.10.450.490">
    <property type="match status" value="1"/>
</dbReference>
<keyword evidence="6" id="KW-0862">Zinc</keyword>
<evidence type="ECO:0000313" key="14">
    <source>
        <dbReference type="Proteomes" id="UP001597013"/>
    </source>
</evidence>
<keyword evidence="2" id="KW-0645">Protease</keyword>
<dbReference type="InterPro" id="IPR011096">
    <property type="entry name" value="FTP_domain"/>
</dbReference>
<keyword evidence="7" id="KW-0482">Metalloprotease</keyword>
<dbReference type="Gene3D" id="3.10.450.40">
    <property type="match status" value="1"/>
</dbReference>
<accession>A0ABW3NAJ0</accession>
<keyword evidence="5" id="KW-0378">Hydrolase</keyword>
<evidence type="ECO:0000256" key="4">
    <source>
        <dbReference type="ARBA" id="ARBA00022729"/>
    </source>
</evidence>
<evidence type="ECO:0000313" key="13">
    <source>
        <dbReference type="EMBL" id="MFD1064348.1"/>
    </source>
</evidence>
<feature type="chain" id="PRO_5045300120" evidence="8">
    <location>
        <begin position="25"/>
        <end position="851"/>
    </location>
</feature>
<evidence type="ECO:0000256" key="7">
    <source>
        <dbReference type="ARBA" id="ARBA00023049"/>
    </source>
</evidence>
<dbReference type="EMBL" id="JBHTJL010000020">
    <property type="protein sequence ID" value="MFD1064348.1"/>
    <property type="molecule type" value="Genomic_DNA"/>
</dbReference>
<dbReference type="PANTHER" id="PTHR33794">
    <property type="entry name" value="BACILLOLYSIN"/>
    <property type="match status" value="1"/>
</dbReference>
<dbReference type="PRINTS" id="PR00730">
    <property type="entry name" value="THERMOLYSIN"/>
</dbReference>
<dbReference type="CDD" id="cd09597">
    <property type="entry name" value="M4_TLP"/>
    <property type="match status" value="1"/>
</dbReference>
<dbReference type="Gene3D" id="1.10.390.10">
    <property type="entry name" value="Neutral Protease Domain 2"/>
    <property type="match status" value="1"/>
</dbReference>
<evidence type="ECO:0000256" key="8">
    <source>
        <dbReference type="SAM" id="SignalP"/>
    </source>
</evidence>
<dbReference type="InterPro" id="IPR027268">
    <property type="entry name" value="Peptidase_M4/M1_CTD_sf"/>
</dbReference>
<gene>
    <name evidence="13" type="ORF">ACFQ1Q_13930</name>
</gene>
<dbReference type="Gene3D" id="3.10.170.10">
    <property type="match status" value="1"/>
</dbReference>
<dbReference type="Proteomes" id="UP001597013">
    <property type="component" value="Unassembled WGS sequence"/>
</dbReference>
<evidence type="ECO:0000259" key="10">
    <source>
        <dbReference type="Pfam" id="PF02868"/>
    </source>
</evidence>
<reference evidence="14" key="1">
    <citation type="journal article" date="2019" name="Int. J. Syst. Evol. Microbiol.">
        <title>The Global Catalogue of Microorganisms (GCM) 10K type strain sequencing project: providing services to taxonomists for standard genome sequencing and annotation.</title>
        <authorList>
            <consortium name="The Broad Institute Genomics Platform"/>
            <consortium name="The Broad Institute Genome Sequencing Center for Infectious Disease"/>
            <person name="Wu L."/>
            <person name="Ma J."/>
        </authorList>
    </citation>
    <scope>NUCLEOTIDE SEQUENCE [LARGE SCALE GENOMIC DNA]</scope>
    <source>
        <strain evidence="14">CCUG 62215</strain>
    </source>
</reference>
<dbReference type="SUPFAM" id="SSF55486">
    <property type="entry name" value="Metalloproteases ('zincins'), catalytic domain"/>
    <property type="match status" value="1"/>
</dbReference>
<dbReference type="InterPro" id="IPR026444">
    <property type="entry name" value="Secre_tail"/>
</dbReference>
<dbReference type="InterPro" id="IPR001570">
    <property type="entry name" value="Peptidase_M4_C_domain"/>
</dbReference>
<keyword evidence="3" id="KW-0479">Metal-binding</keyword>